<protein>
    <recommendedName>
        <fullName evidence="2">Inner membrane component domain-containing protein</fullName>
    </recommendedName>
</protein>
<feature type="domain" description="Inner membrane component" evidence="2">
    <location>
        <begin position="5"/>
        <end position="54"/>
    </location>
</feature>
<dbReference type="EMBL" id="JAPVOI010000004">
    <property type="protein sequence ID" value="MCZ4090616.1"/>
    <property type="molecule type" value="Genomic_DNA"/>
</dbReference>
<proteinExistence type="predicted"/>
<evidence type="ECO:0000313" key="4">
    <source>
        <dbReference type="Proteomes" id="UP001079430"/>
    </source>
</evidence>
<keyword evidence="1" id="KW-0472">Membrane</keyword>
<comment type="caution">
    <text evidence="3">The sequence shown here is derived from an EMBL/GenBank/DDBJ whole genome shotgun (WGS) entry which is preliminary data.</text>
</comment>
<gene>
    <name evidence="3" type="ORF">O3W52_11215</name>
</gene>
<keyword evidence="4" id="KW-1185">Reference proteome</keyword>
<name>A0ABT4KGZ3_9HYPH</name>
<dbReference type="RefSeq" id="WP_269279086.1">
    <property type="nucleotide sequence ID" value="NZ_JAPVOI010000004.1"/>
</dbReference>
<accession>A0ABT4KGZ3</accession>
<organism evidence="3 4">
    <name type="scientific">Sinorhizobium psoraleae</name>
    <dbReference type="NCBI Taxonomy" id="520838"/>
    <lineage>
        <taxon>Bacteria</taxon>
        <taxon>Pseudomonadati</taxon>
        <taxon>Pseudomonadota</taxon>
        <taxon>Alphaproteobacteria</taxon>
        <taxon>Hyphomicrobiales</taxon>
        <taxon>Rhizobiaceae</taxon>
        <taxon>Sinorhizobium/Ensifer group</taxon>
        <taxon>Sinorhizobium</taxon>
    </lineage>
</organism>
<evidence type="ECO:0000256" key="1">
    <source>
        <dbReference type="SAM" id="Phobius"/>
    </source>
</evidence>
<evidence type="ECO:0000259" key="2">
    <source>
        <dbReference type="Pfam" id="PF03733"/>
    </source>
</evidence>
<dbReference type="InterPro" id="IPR005185">
    <property type="entry name" value="YccF"/>
</dbReference>
<evidence type="ECO:0000313" key="3">
    <source>
        <dbReference type="EMBL" id="MCZ4090616.1"/>
    </source>
</evidence>
<keyword evidence="1" id="KW-1133">Transmembrane helix</keyword>
<dbReference type="Pfam" id="PF03733">
    <property type="entry name" value="YccF"/>
    <property type="match status" value="1"/>
</dbReference>
<dbReference type="Proteomes" id="UP001079430">
    <property type="component" value="Unassembled WGS sequence"/>
</dbReference>
<feature type="transmembrane region" description="Helical" evidence="1">
    <location>
        <begin position="15"/>
        <end position="38"/>
    </location>
</feature>
<reference evidence="3" key="1">
    <citation type="submission" date="2022-10" db="EMBL/GenBank/DDBJ databases">
        <title>Whole genome sequencing of three plant growth promoting bacteria isolated from Vachellia tortilis subsp. raddiana in Morocco.</title>
        <authorList>
            <person name="Hnini M."/>
            <person name="Zouagui R."/>
            <person name="Zouagui H."/>
            <person name="Chemao Elfihri M.-W."/>
            <person name="Ibrahimi A."/>
            <person name="Sbabou L."/>
            <person name="Aurag J."/>
        </authorList>
    </citation>
    <scope>NUCLEOTIDE SEQUENCE</scope>
    <source>
        <strain evidence="3">LMR678</strain>
    </source>
</reference>
<sequence length="60" mass="6744">MRFAGNVIWFVFGGWYLALIWLIGAALAAISVIGLPLARAAVEMAKMSAFPFRKRRRTYP</sequence>
<keyword evidence="1" id="KW-0812">Transmembrane</keyword>